<dbReference type="InterPro" id="IPR000847">
    <property type="entry name" value="LysR_HTH_N"/>
</dbReference>
<evidence type="ECO:0000259" key="5">
    <source>
        <dbReference type="PROSITE" id="PS50931"/>
    </source>
</evidence>
<dbReference type="EMBL" id="STGV01000001">
    <property type="protein sequence ID" value="THV25419.1"/>
    <property type="molecule type" value="Genomic_DNA"/>
</dbReference>
<dbReference type="GO" id="GO:0003700">
    <property type="term" value="F:DNA-binding transcription factor activity"/>
    <property type="evidence" value="ECO:0007669"/>
    <property type="project" value="InterPro"/>
</dbReference>
<dbReference type="SUPFAM" id="SSF53850">
    <property type="entry name" value="Periplasmic binding protein-like II"/>
    <property type="match status" value="1"/>
</dbReference>
<dbReference type="RefSeq" id="WP_136597265.1">
    <property type="nucleotide sequence ID" value="NZ_STGV01000001.1"/>
</dbReference>
<proteinExistence type="inferred from homology"/>
<keyword evidence="7" id="KW-1185">Reference proteome</keyword>
<keyword evidence="4" id="KW-0804">Transcription</keyword>
<comment type="caution">
    <text evidence="6">The sequence shown here is derived from an EMBL/GenBank/DDBJ whole genome shotgun (WGS) entry which is preliminary data.</text>
</comment>
<dbReference type="PRINTS" id="PR00039">
    <property type="entry name" value="HTHLYSR"/>
</dbReference>
<dbReference type="Pfam" id="PF00126">
    <property type="entry name" value="HTH_1"/>
    <property type="match status" value="1"/>
</dbReference>
<evidence type="ECO:0000256" key="1">
    <source>
        <dbReference type="ARBA" id="ARBA00009437"/>
    </source>
</evidence>
<reference evidence="6 7" key="1">
    <citation type="submission" date="2019-04" db="EMBL/GenBank/DDBJ databases">
        <title>Genome sequence of strain shin9-1.</title>
        <authorList>
            <person name="Gao J."/>
            <person name="Sun J."/>
        </authorList>
    </citation>
    <scope>NUCLEOTIDE SEQUENCE [LARGE SCALE GENOMIC DNA]</scope>
    <source>
        <strain evidence="7">shin9-1</strain>
    </source>
</reference>
<evidence type="ECO:0000256" key="2">
    <source>
        <dbReference type="ARBA" id="ARBA00023015"/>
    </source>
</evidence>
<dbReference type="OrthoDB" id="196624at2"/>
<accession>A0A4S8PBG6</accession>
<sequence length="321" mass="34781">MEANPTLDQLQVFLAVADAGSFSAAARQLNRAQSVVSYTIANLEAQLGVSLFARNGTRQSQLTEAGRAMLSDARRIVSDLQVMRAKAKSMVQGLEPELSLAISVMVPMGATLSVLREFQQRFPAVSLRLEVAELGRIMELVMTGRASIGIGGAILEQDDALTIERIGHNYLLPAVARDHPLAKISRTLSLADVREETQIVVSDASDLTAGRNFNVLSYKTWRVSDMATKLQLIRGGLGWGGLPASIMREDLRKGRVVHLDLPAYERGAYTLYAIRKTERPPGPAGAWLISAFGTSLQNCPGSHEKIPVEFQNAGELVGISD</sequence>
<dbReference type="SUPFAM" id="SSF46785">
    <property type="entry name" value="Winged helix' DNA-binding domain"/>
    <property type="match status" value="1"/>
</dbReference>
<dbReference type="PANTHER" id="PTHR30126">
    <property type="entry name" value="HTH-TYPE TRANSCRIPTIONAL REGULATOR"/>
    <property type="match status" value="1"/>
</dbReference>
<feature type="domain" description="HTH lysR-type" evidence="5">
    <location>
        <begin position="5"/>
        <end position="63"/>
    </location>
</feature>
<name>A0A4S8PBG6_9HYPH</name>
<dbReference type="GO" id="GO:0000976">
    <property type="term" value="F:transcription cis-regulatory region binding"/>
    <property type="evidence" value="ECO:0007669"/>
    <property type="project" value="TreeGrafter"/>
</dbReference>
<dbReference type="InterPro" id="IPR036388">
    <property type="entry name" value="WH-like_DNA-bd_sf"/>
</dbReference>
<keyword evidence="2" id="KW-0805">Transcription regulation</keyword>
<dbReference type="Proteomes" id="UP000308828">
    <property type="component" value="Unassembled WGS sequence"/>
</dbReference>
<evidence type="ECO:0000313" key="6">
    <source>
        <dbReference type="EMBL" id="THV25419.1"/>
    </source>
</evidence>
<organism evidence="6 7">
    <name type="scientific">Peteryoungia ipomoeae</name>
    <dbReference type="NCBI Taxonomy" id="1210932"/>
    <lineage>
        <taxon>Bacteria</taxon>
        <taxon>Pseudomonadati</taxon>
        <taxon>Pseudomonadota</taxon>
        <taxon>Alphaproteobacteria</taxon>
        <taxon>Hyphomicrobiales</taxon>
        <taxon>Rhizobiaceae</taxon>
        <taxon>Peteryoungia</taxon>
    </lineage>
</organism>
<dbReference type="FunFam" id="1.10.10.10:FF:000001">
    <property type="entry name" value="LysR family transcriptional regulator"/>
    <property type="match status" value="1"/>
</dbReference>
<dbReference type="Gene3D" id="3.40.190.290">
    <property type="match status" value="1"/>
</dbReference>
<dbReference type="InterPro" id="IPR005119">
    <property type="entry name" value="LysR_subst-bd"/>
</dbReference>
<dbReference type="Gene3D" id="1.10.10.10">
    <property type="entry name" value="Winged helix-like DNA-binding domain superfamily/Winged helix DNA-binding domain"/>
    <property type="match status" value="1"/>
</dbReference>
<dbReference type="PANTHER" id="PTHR30126:SF91">
    <property type="entry name" value="LYSR FAMILY TRANSCRIPTIONAL REGULATOR"/>
    <property type="match status" value="1"/>
</dbReference>
<keyword evidence="3" id="KW-0238">DNA-binding</keyword>
<protein>
    <submittedName>
        <fullName evidence="6">LysR family transcriptional regulator</fullName>
    </submittedName>
</protein>
<dbReference type="Pfam" id="PF03466">
    <property type="entry name" value="LysR_substrate"/>
    <property type="match status" value="1"/>
</dbReference>
<evidence type="ECO:0000313" key="7">
    <source>
        <dbReference type="Proteomes" id="UP000308828"/>
    </source>
</evidence>
<comment type="similarity">
    <text evidence="1">Belongs to the LysR transcriptional regulatory family.</text>
</comment>
<dbReference type="AlphaFoldDB" id="A0A4S8PBG6"/>
<evidence type="ECO:0000256" key="3">
    <source>
        <dbReference type="ARBA" id="ARBA00023125"/>
    </source>
</evidence>
<evidence type="ECO:0000256" key="4">
    <source>
        <dbReference type="ARBA" id="ARBA00023163"/>
    </source>
</evidence>
<dbReference type="PROSITE" id="PS50931">
    <property type="entry name" value="HTH_LYSR"/>
    <property type="match status" value="1"/>
</dbReference>
<gene>
    <name evidence="6" type="ORF">FAA97_04280</name>
</gene>
<dbReference type="InterPro" id="IPR036390">
    <property type="entry name" value="WH_DNA-bd_sf"/>
</dbReference>